<proteinExistence type="predicted"/>
<protein>
    <submittedName>
        <fullName evidence="1">Uncharacterized protein</fullName>
    </submittedName>
</protein>
<reference evidence="1" key="1">
    <citation type="submission" date="2019-10" db="EMBL/GenBank/DDBJ databases">
        <authorList>
            <consortium name="DOE Joint Genome Institute"/>
            <person name="Kuo A."/>
            <person name="Miyauchi S."/>
            <person name="Kiss E."/>
            <person name="Drula E."/>
            <person name="Kohler A."/>
            <person name="Sanchez-Garcia M."/>
            <person name="Andreopoulos B."/>
            <person name="Barry K.W."/>
            <person name="Bonito G."/>
            <person name="Buee M."/>
            <person name="Carver A."/>
            <person name="Chen C."/>
            <person name="Cichocki N."/>
            <person name="Clum A."/>
            <person name="Culley D."/>
            <person name="Crous P.W."/>
            <person name="Fauchery L."/>
            <person name="Girlanda M."/>
            <person name="Hayes R."/>
            <person name="Keri Z."/>
            <person name="Labutti K."/>
            <person name="Lipzen A."/>
            <person name="Lombard V."/>
            <person name="Magnuson J."/>
            <person name="Maillard F."/>
            <person name="Morin E."/>
            <person name="Murat C."/>
            <person name="Nolan M."/>
            <person name="Ohm R."/>
            <person name="Pangilinan J."/>
            <person name="Pereira M."/>
            <person name="Perotto S."/>
            <person name="Peter M."/>
            <person name="Riley R."/>
            <person name="Sitrit Y."/>
            <person name="Stielow B."/>
            <person name="Szollosi G."/>
            <person name="Zifcakova L."/>
            <person name="Stursova M."/>
            <person name="Spatafora J.W."/>
            <person name="Tedersoo L."/>
            <person name="Vaario L.-M."/>
            <person name="Yamada A."/>
            <person name="Yan M."/>
            <person name="Wang P."/>
            <person name="Xu J."/>
            <person name="Bruns T."/>
            <person name="Baldrian P."/>
            <person name="Vilgalys R."/>
            <person name="Henrissat B."/>
            <person name="Grigoriev I.V."/>
            <person name="Hibbett D."/>
            <person name="Nagy L.G."/>
            <person name="Martin F.M."/>
        </authorList>
    </citation>
    <scope>NUCLEOTIDE SEQUENCE</scope>
    <source>
        <strain evidence="1">P2</strain>
    </source>
</reference>
<organism evidence="1 2">
    <name type="scientific">Thelephora ganbajun</name>
    <name type="common">Ganba fungus</name>
    <dbReference type="NCBI Taxonomy" id="370292"/>
    <lineage>
        <taxon>Eukaryota</taxon>
        <taxon>Fungi</taxon>
        <taxon>Dikarya</taxon>
        <taxon>Basidiomycota</taxon>
        <taxon>Agaricomycotina</taxon>
        <taxon>Agaricomycetes</taxon>
        <taxon>Thelephorales</taxon>
        <taxon>Thelephoraceae</taxon>
        <taxon>Thelephora</taxon>
    </lineage>
</organism>
<reference evidence="1" key="2">
    <citation type="journal article" date="2020" name="Nat. Commun.">
        <title>Large-scale genome sequencing of mycorrhizal fungi provides insights into the early evolution of symbiotic traits.</title>
        <authorList>
            <person name="Miyauchi S."/>
            <person name="Kiss E."/>
            <person name="Kuo A."/>
            <person name="Drula E."/>
            <person name="Kohler A."/>
            <person name="Sanchez-Garcia M."/>
            <person name="Morin E."/>
            <person name="Andreopoulos B."/>
            <person name="Barry K.W."/>
            <person name="Bonito G."/>
            <person name="Buee M."/>
            <person name="Carver A."/>
            <person name="Chen C."/>
            <person name="Cichocki N."/>
            <person name="Clum A."/>
            <person name="Culley D."/>
            <person name="Crous P.W."/>
            <person name="Fauchery L."/>
            <person name="Girlanda M."/>
            <person name="Hayes R.D."/>
            <person name="Keri Z."/>
            <person name="LaButti K."/>
            <person name="Lipzen A."/>
            <person name="Lombard V."/>
            <person name="Magnuson J."/>
            <person name="Maillard F."/>
            <person name="Murat C."/>
            <person name="Nolan M."/>
            <person name="Ohm R.A."/>
            <person name="Pangilinan J."/>
            <person name="Pereira M.F."/>
            <person name="Perotto S."/>
            <person name="Peter M."/>
            <person name="Pfister S."/>
            <person name="Riley R."/>
            <person name="Sitrit Y."/>
            <person name="Stielow J.B."/>
            <person name="Szollosi G."/>
            <person name="Zifcakova L."/>
            <person name="Stursova M."/>
            <person name="Spatafora J.W."/>
            <person name="Tedersoo L."/>
            <person name="Vaario L.M."/>
            <person name="Yamada A."/>
            <person name="Yan M."/>
            <person name="Wang P."/>
            <person name="Xu J."/>
            <person name="Bruns T."/>
            <person name="Baldrian P."/>
            <person name="Vilgalys R."/>
            <person name="Dunand C."/>
            <person name="Henrissat B."/>
            <person name="Grigoriev I.V."/>
            <person name="Hibbett D."/>
            <person name="Nagy L.G."/>
            <person name="Martin F.M."/>
        </authorList>
    </citation>
    <scope>NUCLEOTIDE SEQUENCE</scope>
    <source>
        <strain evidence="1">P2</strain>
    </source>
</reference>
<accession>A0ACB6ZD37</accession>
<evidence type="ECO:0000313" key="1">
    <source>
        <dbReference type="EMBL" id="KAF9647313.1"/>
    </source>
</evidence>
<dbReference type="EMBL" id="MU118036">
    <property type="protein sequence ID" value="KAF9647313.1"/>
    <property type="molecule type" value="Genomic_DNA"/>
</dbReference>
<name>A0ACB6ZD37_THEGA</name>
<keyword evidence="2" id="KW-1185">Reference proteome</keyword>
<sequence>MSTTTFSPVKVALGITTFVLSVGTLYSVINSTYLDTSDPSLAHLPHPLQSTDYFANKSNPLNTVFIKKAWGWTSGAFALLFATGPARIRSWNRLLQYVVVTLAWLAFTGWFFGPPLIERVVVASGGQCLVTVPVSGEVIDVPFDHCYTRSLLSPATHPALFTSLITDFTTADPWSARPRLRRGHDMSGHIFLLTMSVLFLADQITHSLKFVALWTPVHNLAITANVVLIATWVFATCTTAVYFHTPFEKFTGFLLGIAAFGLTQLPSLNSSETVTVPIPDSKDD</sequence>
<gene>
    <name evidence="1" type="ORF">BDM02DRAFT_3098324</name>
</gene>
<dbReference type="Proteomes" id="UP000886501">
    <property type="component" value="Unassembled WGS sequence"/>
</dbReference>
<comment type="caution">
    <text evidence="1">The sequence shown here is derived from an EMBL/GenBank/DDBJ whole genome shotgun (WGS) entry which is preliminary data.</text>
</comment>
<evidence type="ECO:0000313" key="2">
    <source>
        <dbReference type="Proteomes" id="UP000886501"/>
    </source>
</evidence>